<dbReference type="SMART" id="SM00345">
    <property type="entry name" value="HTH_GNTR"/>
    <property type="match status" value="1"/>
</dbReference>
<dbReference type="EMBL" id="JACHGJ010000002">
    <property type="protein sequence ID" value="MBB6479972.1"/>
    <property type="molecule type" value="Genomic_DNA"/>
</dbReference>
<evidence type="ECO:0000256" key="3">
    <source>
        <dbReference type="ARBA" id="ARBA00023163"/>
    </source>
</evidence>
<protein>
    <submittedName>
        <fullName evidence="5">DNA-binding GntR family transcriptional regulator</fullName>
    </submittedName>
</protein>
<feature type="domain" description="HTH gntR-type" evidence="4">
    <location>
        <begin position="5"/>
        <end position="72"/>
    </location>
</feature>
<dbReference type="Pfam" id="PF07729">
    <property type="entry name" value="FCD"/>
    <property type="match status" value="1"/>
</dbReference>
<evidence type="ECO:0000256" key="1">
    <source>
        <dbReference type="ARBA" id="ARBA00023015"/>
    </source>
</evidence>
<evidence type="ECO:0000256" key="2">
    <source>
        <dbReference type="ARBA" id="ARBA00023125"/>
    </source>
</evidence>
<dbReference type="SUPFAM" id="SSF46785">
    <property type="entry name" value="Winged helix' DNA-binding domain"/>
    <property type="match status" value="1"/>
</dbReference>
<dbReference type="AlphaFoldDB" id="A0A841RC42"/>
<evidence type="ECO:0000313" key="5">
    <source>
        <dbReference type="EMBL" id="MBB6479972.1"/>
    </source>
</evidence>
<dbReference type="GO" id="GO:0003700">
    <property type="term" value="F:DNA-binding transcription factor activity"/>
    <property type="evidence" value="ECO:0007669"/>
    <property type="project" value="InterPro"/>
</dbReference>
<dbReference type="Pfam" id="PF00392">
    <property type="entry name" value="GntR"/>
    <property type="match status" value="1"/>
</dbReference>
<dbReference type="PROSITE" id="PS50949">
    <property type="entry name" value="HTH_GNTR"/>
    <property type="match status" value="1"/>
</dbReference>
<keyword evidence="3" id="KW-0804">Transcription</keyword>
<dbReference type="InterPro" id="IPR000524">
    <property type="entry name" value="Tscrpt_reg_HTH_GntR"/>
</dbReference>
<dbReference type="InterPro" id="IPR036388">
    <property type="entry name" value="WH-like_DNA-bd_sf"/>
</dbReference>
<dbReference type="GO" id="GO:0003677">
    <property type="term" value="F:DNA binding"/>
    <property type="evidence" value="ECO:0007669"/>
    <property type="project" value="UniProtKB-KW"/>
</dbReference>
<dbReference type="Gene3D" id="1.10.10.10">
    <property type="entry name" value="Winged helix-like DNA-binding domain superfamily/Winged helix DNA-binding domain"/>
    <property type="match status" value="1"/>
</dbReference>
<evidence type="ECO:0000259" key="4">
    <source>
        <dbReference type="PROSITE" id="PS50949"/>
    </source>
</evidence>
<sequence length="226" mass="26996">MSKDKNGEKSSYEKMKELVLEGRISPGFRLTEAFLAEKLDMSRIPVREAIQQLVHEGFIERTGKNGYQIKEYNEQDIIDLYNYREALDGMLVRLYTQRVDDSQLYYLEMNVEAMDEHFKNFDQHVFSKIDQEFHRIIARGARNQYMEHQHEIILEKVLYIADMIYRIDEEKHTELLNPETYRKTYDQHCEIFNAIKERDPDKAERAARDSVEKGLKQALQVLSRRH</sequence>
<dbReference type="PANTHER" id="PTHR43537">
    <property type="entry name" value="TRANSCRIPTIONAL REGULATOR, GNTR FAMILY"/>
    <property type="match status" value="1"/>
</dbReference>
<keyword evidence="2 5" id="KW-0238">DNA-binding</keyword>
<name>A0A841RC42_9SPIO</name>
<gene>
    <name evidence="5" type="ORF">HNR50_001630</name>
</gene>
<dbReference type="SUPFAM" id="SSF48008">
    <property type="entry name" value="GntR ligand-binding domain-like"/>
    <property type="match status" value="1"/>
</dbReference>
<keyword evidence="1" id="KW-0805">Transcription regulation</keyword>
<organism evidence="5 6">
    <name type="scientific">Spirochaeta isovalerica</name>
    <dbReference type="NCBI Taxonomy" id="150"/>
    <lineage>
        <taxon>Bacteria</taxon>
        <taxon>Pseudomonadati</taxon>
        <taxon>Spirochaetota</taxon>
        <taxon>Spirochaetia</taxon>
        <taxon>Spirochaetales</taxon>
        <taxon>Spirochaetaceae</taxon>
        <taxon>Spirochaeta</taxon>
    </lineage>
</organism>
<reference evidence="5 6" key="1">
    <citation type="submission" date="2020-08" db="EMBL/GenBank/DDBJ databases">
        <title>Genomic Encyclopedia of Type Strains, Phase IV (KMG-IV): sequencing the most valuable type-strain genomes for metagenomic binning, comparative biology and taxonomic classification.</title>
        <authorList>
            <person name="Goeker M."/>
        </authorList>
    </citation>
    <scope>NUCLEOTIDE SEQUENCE [LARGE SCALE GENOMIC DNA]</scope>
    <source>
        <strain evidence="5 6">DSM 2461</strain>
    </source>
</reference>
<dbReference type="Gene3D" id="1.20.120.530">
    <property type="entry name" value="GntR ligand-binding domain-like"/>
    <property type="match status" value="1"/>
</dbReference>
<dbReference type="PANTHER" id="PTHR43537:SF24">
    <property type="entry name" value="GLUCONATE OPERON TRANSCRIPTIONAL REPRESSOR"/>
    <property type="match status" value="1"/>
</dbReference>
<accession>A0A841RC42</accession>
<dbReference type="InterPro" id="IPR011711">
    <property type="entry name" value="GntR_C"/>
</dbReference>
<comment type="caution">
    <text evidence="5">The sequence shown here is derived from an EMBL/GenBank/DDBJ whole genome shotgun (WGS) entry which is preliminary data.</text>
</comment>
<dbReference type="InterPro" id="IPR036390">
    <property type="entry name" value="WH_DNA-bd_sf"/>
</dbReference>
<keyword evidence="6" id="KW-1185">Reference proteome</keyword>
<dbReference type="InterPro" id="IPR008920">
    <property type="entry name" value="TF_FadR/GntR_C"/>
</dbReference>
<dbReference type="CDD" id="cd07377">
    <property type="entry name" value="WHTH_GntR"/>
    <property type="match status" value="1"/>
</dbReference>
<evidence type="ECO:0000313" key="6">
    <source>
        <dbReference type="Proteomes" id="UP000587760"/>
    </source>
</evidence>
<proteinExistence type="predicted"/>
<dbReference type="RefSeq" id="WP_184745687.1">
    <property type="nucleotide sequence ID" value="NZ_JACHGJ010000002.1"/>
</dbReference>
<dbReference type="SMART" id="SM00895">
    <property type="entry name" value="FCD"/>
    <property type="match status" value="1"/>
</dbReference>
<dbReference type="Proteomes" id="UP000587760">
    <property type="component" value="Unassembled WGS sequence"/>
</dbReference>